<dbReference type="eggNOG" id="COG0765">
    <property type="taxonomic scope" value="Bacteria"/>
</dbReference>
<dbReference type="SMART" id="SM00062">
    <property type="entry name" value="PBPb"/>
    <property type="match status" value="1"/>
</dbReference>
<comment type="subcellular location">
    <subcellularLocation>
        <location evidence="1 9">Cell membrane</location>
        <topology evidence="1 9">Multi-pass membrane protein</topology>
    </subcellularLocation>
</comment>
<dbReference type="InterPro" id="IPR010065">
    <property type="entry name" value="AA_ABC_transptr_permease_3TM"/>
</dbReference>
<evidence type="ECO:0000313" key="12">
    <source>
        <dbReference type="EMBL" id="EOL46050.1"/>
    </source>
</evidence>
<organism evidence="12 13">
    <name type="scientific">Enterococcus phoeniculicola ATCC BAA-412</name>
    <dbReference type="NCBI Taxonomy" id="1158610"/>
    <lineage>
        <taxon>Bacteria</taxon>
        <taxon>Bacillati</taxon>
        <taxon>Bacillota</taxon>
        <taxon>Bacilli</taxon>
        <taxon>Lactobacillales</taxon>
        <taxon>Enterococcaceae</taxon>
        <taxon>Enterococcus</taxon>
    </lineage>
</organism>
<dbReference type="GO" id="GO:0006865">
    <property type="term" value="P:amino acid transport"/>
    <property type="evidence" value="ECO:0007669"/>
    <property type="project" value="UniProtKB-KW"/>
</dbReference>
<dbReference type="Proteomes" id="UP000013785">
    <property type="component" value="Unassembled WGS sequence"/>
</dbReference>
<dbReference type="OrthoDB" id="9811552at2"/>
<dbReference type="SUPFAM" id="SSF53850">
    <property type="entry name" value="Periplasmic binding protein-like II"/>
    <property type="match status" value="1"/>
</dbReference>
<proteinExistence type="inferred from homology"/>
<dbReference type="InterPro" id="IPR035906">
    <property type="entry name" value="MetI-like_sf"/>
</dbReference>
<feature type="transmembrane region" description="Helical" evidence="9">
    <location>
        <begin position="471"/>
        <end position="492"/>
    </location>
</feature>
<dbReference type="PATRIC" id="fig|1158610.3.peg.834"/>
<evidence type="ECO:0000256" key="2">
    <source>
        <dbReference type="ARBA" id="ARBA00010072"/>
    </source>
</evidence>
<dbReference type="InterPro" id="IPR043429">
    <property type="entry name" value="ArtM/GltK/GlnP/TcyL/YhdX-like"/>
</dbReference>
<keyword evidence="13" id="KW-1185">Reference proteome</keyword>
<dbReference type="Gene3D" id="1.10.3720.10">
    <property type="entry name" value="MetI-like"/>
    <property type="match status" value="1"/>
</dbReference>
<feature type="domain" description="ABC transmembrane type-1" evidence="11">
    <location>
        <begin position="288"/>
        <end position="492"/>
    </location>
</feature>
<keyword evidence="10" id="KW-0732">Signal</keyword>
<dbReference type="Pfam" id="PF00528">
    <property type="entry name" value="BPD_transp_1"/>
    <property type="match status" value="1"/>
</dbReference>
<reference evidence="12 13" key="1">
    <citation type="submission" date="2013-02" db="EMBL/GenBank/DDBJ databases">
        <title>The Genome Sequence of Enterococcus phoeniculicola BAA-412.</title>
        <authorList>
            <consortium name="The Broad Institute Genome Sequencing Platform"/>
            <consortium name="The Broad Institute Genome Sequencing Center for Infectious Disease"/>
            <person name="Earl A.M."/>
            <person name="Gilmore M.S."/>
            <person name="Lebreton F."/>
            <person name="Walker B."/>
            <person name="Young S.K."/>
            <person name="Zeng Q."/>
            <person name="Gargeya S."/>
            <person name="Fitzgerald M."/>
            <person name="Haas B."/>
            <person name="Abouelleil A."/>
            <person name="Alvarado L."/>
            <person name="Arachchi H.M."/>
            <person name="Berlin A.M."/>
            <person name="Chapman S.B."/>
            <person name="Dewar J."/>
            <person name="Goldberg J."/>
            <person name="Griggs A."/>
            <person name="Gujja S."/>
            <person name="Hansen M."/>
            <person name="Howarth C."/>
            <person name="Imamovic A."/>
            <person name="Larimer J."/>
            <person name="McCowan C."/>
            <person name="Murphy C."/>
            <person name="Neiman D."/>
            <person name="Pearson M."/>
            <person name="Priest M."/>
            <person name="Roberts A."/>
            <person name="Saif S."/>
            <person name="Shea T."/>
            <person name="Sisk P."/>
            <person name="Sykes S."/>
            <person name="Wortman J."/>
            <person name="Nusbaum C."/>
            <person name="Birren B."/>
        </authorList>
    </citation>
    <scope>NUCLEOTIDE SEQUENCE [LARGE SCALE GENOMIC DNA]</scope>
    <source>
        <strain evidence="12 13">ATCC BAA-412</strain>
    </source>
</reference>
<dbReference type="AlphaFoldDB" id="R3WWA0"/>
<dbReference type="STRING" id="154621.RV11_GL001224"/>
<evidence type="ECO:0000259" key="11">
    <source>
        <dbReference type="PROSITE" id="PS50928"/>
    </source>
</evidence>
<dbReference type="GO" id="GO:0022857">
    <property type="term" value="F:transmembrane transporter activity"/>
    <property type="evidence" value="ECO:0007669"/>
    <property type="project" value="InterPro"/>
</dbReference>
<feature type="transmembrane region" description="Helical" evidence="9">
    <location>
        <begin position="288"/>
        <end position="312"/>
    </location>
</feature>
<evidence type="ECO:0000256" key="3">
    <source>
        <dbReference type="ARBA" id="ARBA00022448"/>
    </source>
</evidence>
<accession>R3WWA0</accession>
<dbReference type="GO" id="GO:0043190">
    <property type="term" value="C:ATP-binding cassette (ABC) transporter complex"/>
    <property type="evidence" value="ECO:0007669"/>
    <property type="project" value="InterPro"/>
</dbReference>
<dbReference type="SUPFAM" id="SSF161098">
    <property type="entry name" value="MetI-like"/>
    <property type="match status" value="1"/>
</dbReference>
<dbReference type="Gene3D" id="3.40.190.10">
    <property type="entry name" value="Periplasmic binding protein-like II"/>
    <property type="match status" value="2"/>
</dbReference>
<comment type="caution">
    <text evidence="12">The sequence shown here is derived from an EMBL/GenBank/DDBJ whole genome shotgun (WGS) entry which is preliminary data.</text>
</comment>
<dbReference type="PANTHER" id="PTHR30614:SF20">
    <property type="entry name" value="GLUTAMINE TRANSPORT SYSTEM PERMEASE PROTEIN GLNP"/>
    <property type="match status" value="1"/>
</dbReference>
<evidence type="ECO:0000256" key="7">
    <source>
        <dbReference type="ARBA" id="ARBA00022989"/>
    </source>
</evidence>
<feature type="chain" id="PRO_5004363077" evidence="10">
    <location>
        <begin position="30"/>
        <end position="503"/>
    </location>
</feature>
<name>R3WWA0_9ENTE</name>
<evidence type="ECO:0000313" key="13">
    <source>
        <dbReference type="Proteomes" id="UP000013785"/>
    </source>
</evidence>
<evidence type="ECO:0000256" key="1">
    <source>
        <dbReference type="ARBA" id="ARBA00004651"/>
    </source>
</evidence>
<evidence type="ECO:0000256" key="10">
    <source>
        <dbReference type="SAM" id="SignalP"/>
    </source>
</evidence>
<evidence type="ECO:0000256" key="6">
    <source>
        <dbReference type="ARBA" id="ARBA00022970"/>
    </source>
</evidence>
<keyword evidence="5 9" id="KW-0812">Transmembrane</keyword>
<dbReference type="NCBIfam" id="TIGR01726">
    <property type="entry name" value="HEQRo_perm_3TM"/>
    <property type="match status" value="1"/>
</dbReference>
<dbReference type="HOGENOM" id="CLU_019602_20_4_9"/>
<keyword evidence="3 9" id="KW-0813">Transport</keyword>
<dbReference type="PROSITE" id="PS50928">
    <property type="entry name" value="ABC_TM1"/>
    <property type="match status" value="1"/>
</dbReference>
<gene>
    <name evidence="12" type="ORF">UC3_00855</name>
</gene>
<keyword evidence="6" id="KW-0029">Amino-acid transport</keyword>
<dbReference type="InterPro" id="IPR000515">
    <property type="entry name" value="MetI-like"/>
</dbReference>
<dbReference type="EMBL" id="AJAT01000011">
    <property type="protein sequence ID" value="EOL46050.1"/>
    <property type="molecule type" value="Genomic_DNA"/>
</dbReference>
<dbReference type="PANTHER" id="PTHR30614">
    <property type="entry name" value="MEMBRANE COMPONENT OF AMINO ACID ABC TRANSPORTER"/>
    <property type="match status" value="1"/>
</dbReference>
<dbReference type="Pfam" id="PF00497">
    <property type="entry name" value="SBP_bac_3"/>
    <property type="match status" value="1"/>
</dbReference>
<keyword evidence="4" id="KW-1003">Cell membrane</keyword>
<feature type="signal peptide" evidence="10">
    <location>
        <begin position="1"/>
        <end position="29"/>
    </location>
</feature>
<dbReference type="CDD" id="cd06261">
    <property type="entry name" value="TM_PBP2"/>
    <property type="match status" value="1"/>
</dbReference>
<keyword evidence="8 9" id="KW-0472">Membrane</keyword>
<sequence length="503" mass="54557">MKKISKLFALILTLIIALSTLIPTVSAFAEEKDAIYEDVLKRGELVVGLSADYAPYEFHAEVDGKDTIVGFDISIAQKIADDLGVKLKIEELGFDALLGALKTGKIDLIISGMAPTPERVKEVNFSDSYLVVQQRVIVRKEDKEKFQSVNDFKGIKVAVQKQTTQEELANNELVGSIPTSLQKIPDVMMNLTNKKVDAAILEGPVADAYVERDKNLVFADVTFEQGAKETAVAISKDAPILTEKVNASIKTVNENNLLEGYKKEAGKLMFTDDQGFLKKYGKFYISGAGYTIFLAFIGVLFGAILGGLLALMKLAKSKILRAIAIIYIEYVRGTPLLVQIFIVYFGTPILFQGISVLTQAVGLGAIAFDLSKVAAGCIALALNSGAYVAEIIRAGINAVNKGQLEAARSLGMNQGQSMRFIILPQAIKNILPALGNEFVTVIKESSVVSVIGVSELIFQAGNIQGASFKPFLPYLIVSLIYFVLTFTISRLLGVAERRMSTSD</sequence>
<evidence type="ECO:0000256" key="4">
    <source>
        <dbReference type="ARBA" id="ARBA00022475"/>
    </source>
</evidence>
<dbReference type="RefSeq" id="WP_010767528.1">
    <property type="nucleotide sequence ID" value="NZ_ASWE01000002.1"/>
</dbReference>
<dbReference type="eggNOG" id="COG0834">
    <property type="taxonomic scope" value="Bacteria"/>
</dbReference>
<dbReference type="InterPro" id="IPR001638">
    <property type="entry name" value="Solute-binding_3/MltF_N"/>
</dbReference>
<dbReference type="FunFam" id="1.10.3720.10:FF:000033">
    <property type="entry name" value="Polar amino acid ABC transporter permease"/>
    <property type="match status" value="1"/>
</dbReference>
<evidence type="ECO:0000256" key="9">
    <source>
        <dbReference type="RuleBase" id="RU363032"/>
    </source>
</evidence>
<keyword evidence="7 9" id="KW-1133">Transmembrane helix</keyword>
<comment type="similarity">
    <text evidence="2">Belongs to the binding-protein-dependent transport system permease family. HisMQ subfamily.</text>
</comment>
<evidence type="ECO:0000256" key="8">
    <source>
        <dbReference type="ARBA" id="ARBA00023136"/>
    </source>
</evidence>
<protein>
    <submittedName>
        <fullName evidence="12">His/Glu/Gln/Arg/opine family amino ABC transporter, permease, 3-TM region</fullName>
    </submittedName>
</protein>
<evidence type="ECO:0000256" key="5">
    <source>
        <dbReference type="ARBA" id="ARBA00022692"/>
    </source>
</evidence>